<dbReference type="EMBL" id="GGEC01011989">
    <property type="protein sequence ID" value="MBW92472.1"/>
    <property type="molecule type" value="Transcribed_RNA"/>
</dbReference>
<reference evidence="1" key="1">
    <citation type="submission" date="2018-02" db="EMBL/GenBank/DDBJ databases">
        <title>Rhizophora mucronata_Transcriptome.</title>
        <authorList>
            <person name="Meera S.P."/>
            <person name="Sreeshan A."/>
            <person name="Augustine A."/>
        </authorList>
    </citation>
    <scope>NUCLEOTIDE SEQUENCE</scope>
    <source>
        <tissue evidence="1">Leaf</tissue>
    </source>
</reference>
<sequence>MQVELFLSVSLHSKHILFIVLLEYLLPPQSNIGL</sequence>
<organism evidence="1">
    <name type="scientific">Rhizophora mucronata</name>
    <name type="common">Asiatic mangrove</name>
    <dbReference type="NCBI Taxonomy" id="61149"/>
    <lineage>
        <taxon>Eukaryota</taxon>
        <taxon>Viridiplantae</taxon>
        <taxon>Streptophyta</taxon>
        <taxon>Embryophyta</taxon>
        <taxon>Tracheophyta</taxon>
        <taxon>Spermatophyta</taxon>
        <taxon>Magnoliopsida</taxon>
        <taxon>eudicotyledons</taxon>
        <taxon>Gunneridae</taxon>
        <taxon>Pentapetalae</taxon>
        <taxon>rosids</taxon>
        <taxon>fabids</taxon>
        <taxon>Malpighiales</taxon>
        <taxon>Rhizophoraceae</taxon>
        <taxon>Rhizophora</taxon>
    </lineage>
</organism>
<accession>A0A2P2JG71</accession>
<protein>
    <submittedName>
        <fullName evidence="1">Uncharacterized protein</fullName>
    </submittedName>
</protein>
<proteinExistence type="predicted"/>
<evidence type="ECO:0000313" key="1">
    <source>
        <dbReference type="EMBL" id="MBW92472.1"/>
    </source>
</evidence>
<dbReference type="AlphaFoldDB" id="A0A2P2JG71"/>
<name>A0A2P2JG71_RHIMU</name>